<dbReference type="Proteomes" id="UP001286313">
    <property type="component" value="Unassembled WGS sequence"/>
</dbReference>
<protein>
    <submittedName>
        <fullName evidence="2">Uncharacterized protein</fullName>
    </submittedName>
</protein>
<comment type="caution">
    <text evidence="2">The sequence shown here is derived from an EMBL/GenBank/DDBJ whole genome shotgun (WGS) entry which is preliminary data.</text>
</comment>
<feature type="region of interest" description="Disordered" evidence="1">
    <location>
        <begin position="16"/>
        <end position="67"/>
    </location>
</feature>
<gene>
    <name evidence="2" type="ORF">Pcinc_041796</name>
</gene>
<proteinExistence type="predicted"/>
<reference evidence="2" key="1">
    <citation type="submission" date="2023-10" db="EMBL/GenBank/DDBJ databases">
        <title>Genome assemblies of two species of porcelain crab, Petrolisthes cinctipes and Petrolisthes manimaculis (Anomura: Porcellanidae).</title>
        <authorList>
            <person name="Angst P."/>
        </authorList>
    </citation>
    <scope>NUCLEOTIDE SEQUENCE</scope>
    <source>
        <strain evidence="2">PB745_01</strain>
        <tissue evidence="2">Gill</tissue>
    </source>
</reference>
<sequence length="91" mass="9672">MKVVMAATLTAGQEVGLEGGGEKRERGTGVEGFMGLQGEKEEEEAGSRVRGRTGVNKPDDRPPRVLYGHSLRDVTGRRGVCDVTGDKGTPM</sequence>
<evidence type="ECO:0000313" key="3">
    <source>
        <dbReference type="Proteomes" id="UP001286313"/>
    </source>
</evidence>
<dbReference type="AlphaFoldDB" id="A0AAE1BLV7"/>
<dbReference type="EMBL" id="JAWQEG010007840">
    <property type="protein sequence ID" value="KAK3851569.1"/>
    <property type="molecule type" value="Genomic_DNA"/>
</dbReference>
<evidence type="ECO:0000313" key="2">
    <source>
        <dbReference type="EMBL" id="KAK3851569.1"/>
    </source>
</evidence>
<organism evidence="2 3">
    <name type="scientific">Petrolisthes cinctipes</name>
    <name type="common">Flat porcelain crab</name>
    <dbReference type="NCBI Taxonomy" id="88211"/>
    <lineage>
        <taxon>Eukaryota</taxon>
        <taxon>Metazoa</taxon>
        <taxon>Ecdysozoa</taxon>
        <taxon>Arthropoda</taxon>
        <taxon>Crustacea</taxon>
        <taxon>Multicrustacea</taxon>
        <taxon>Malacostraca</taxon>
        <taxon>Eumalacostraca</taxon>
        <taxon>Eucarida</taxon>
        <taxon>Decapoda</taxon>
        <taxon>Pleocyemata</taxon>
        <taxon>Anomura</taxon>
        <taxon>Galatheoidea</taxon>
        <taxon>Porcellanidae</taxon>
        <taxon>Petrolisthes</taxon>
    </lineage>
</organism>
<keyword evidence="3" id="KW-1185">Reference proteome</keyword>
<evidence type="ECO:0000256" key="1">
    <source>
        <dbReference type="SAM" id="MobiDB-lite"/>
    </source>
</evidence>
<accession>A0AAE1BLV7</accession>
<name>A0AAE1BLV7_PETCI</name>